<sequence>MRYRDPDCECQVEYPGAYRRWCEHCCTDGPLPGSLADPNWEQRHTDPAVLREAADRLDDDYPEQADSLRREADRLDDELATIEK</sequence>
<comment type="caution">
    <text evidence="2">The sequence shown here is derived from an EMBL/GenBank/DDBJ whole genome shotgun (WGS) entry which is preliminary data.</text>
</comment>
<feature type="region of interest" description="Disordered" evidence="1">
    <location>
        <begin position="53"/>
        <end position="84"/>
    </location>
</feature>
<reference evidence="2 3" key="1">
    <citation type="journal article" date="2014" name="Genome Announc.">
        <title>Draft Genome Sequence of Streptomyces fradiae ATCC 19609, a Strain Highly Sensitive to Antibiotics.</title>
        <authorList>
            <person name="Bekker O.B."/>
            <person name="Klimina K.M."/>
            <person name="Vatlin A.A."/>
            <person name="Zakharevich N.V."/>
            <person name="Kasianov A.S."/>
            <person name="Danilenko V.N."/>
        </authorList>
    </citation>
    <scope>NUCLEOTIDE SEQUENCE [LARGE SCALE GENOMIC DNA]</scope>
    <source>
        <strain evidence="2 3">ATCC 19609</strain>
    </source>
</reference>
<protein>
    <submittedName>
        <fullName evidence="2">Uncharacterized protein</fullName>
    </submittedName>
</protein>
<evidence type="ECO:0000313" key="2">
    <source>
        <dbReference type="EMBL" id="RKM92577.1"/>
    </source>
</evidence>
<proteinExistence type="predicted"/>
<dbReference type="AlphaFoldDB" id="A0A3R7FP34"/>
<accession>A0A3R7FP34</accession>
<name>A0A3R7FP34_9ACTN</name>
<gene>
    <name evidence="2" type="ORF">SFRA_024625</name>
</gene>
<organism evidence="2 3">
    <name type="scientific">Streptomyces xinghaiensis</name>
    <dbReference type="NCBI Taxonomy" id="1038928"/>
    <lineage>
        <taxon>Bacteria</taxon>
        <taxon>Bacillati</taxon>
        <taxon>Actinomycetota</taxon>
        <taxon>Actinomycetes</taxon>
        <taxon>Kitasatosporales</taxon>
        <taxon>Streptomycetaceae</taxon>
        <taxon>Streptomyces</taxon>
    </lineage>
</organism>
<dbReference type="RefSeq" id="WP_043472626.1">
    <property type="nucleotide sequence ID" value="NZ_JNAD02000013.1"/>
</dbReference>
<dbReference type="EMBL" id="JNAD02000013">
    <property type="protein sequence ID" value="RKM92577.1"/>
    <property type="molecule type" value="Genomic_DNA"/>
</dbReference>
<evidence type="ECO:0000256" key="1">
    <source>
        <dbReference type="SAM" id="MobiDB-lite"/>
    </source>
</evidence>
<feature type="compositionally biased region" description="Acidic residues" evidence="1">
    <location>
        <begin position="74"/>
        <end position="84"/>
    </location>
</feature>
<dbReference type="Proteomes" id="UP000028058">
    <property type="component" value="Unassembled WGS sequence"/>
</dbReference>
<keyword evidence="3" id="KW-1185">Reference proteome</keyword>
<evidence type="ECO:0000313" key="3">
    <source>
        <dbReference type="Proteomes" id="UP000028058"/>
    </source>
</evidence>